<keyword evidence="2" id="KW-0858">Xylan degradation</keyword>
<organism evidence="8 9">
    <name type="scientific">Flavilitoribacter nigricans (strain ATCC 23147 / DSM 23189 / NBRC 102662 / NCIMB 1420 / SS-2)</name>
    <name type="common">Lewinella nigricans</name>
    <dbReference type="NCBI Taxonomy" id="1122177"/>
    <lineage>
        <taxon>Bacteria</taxon>
        <taxon>Pseudomonadati</taxon>
        <taxon>Bacteroidota</taxon>
        <taxon>Saprospiria</taxon>
        <taxon>Saprospirales</taxon>
        <taxon>Lewinellaceae</taxon>
        <taxon>Flavilitoribacter</taxon>
    </lineage>
</organism>
<evidence type="ECO:0000256" key="7">
    <source>
        <dbReference type="PIRSR" id="PIRSR606710-2"/>
    </source>
</evidence>
<feature type="site" description="Important for catalytic activity, responsible for pKa modulation of the active site Glu and correct orientation of both the proton donor and substrate" evidence="7">
    <location>
        <position position="537"/>
    </location>
</feature>
<dbReference type="Gene3D" id="2.60.40.2340">
    <property type="match status" value="1"/>
</dbReference>
<evidence type="ECO:0000256" key="6">
    <source>
        <dbReference type="PIRSR" id="PIRSR606710-1"/>
    </source>
</evidence>
<comment type="similarity">
    <text evidence="1">Belongs to the glycosyl hydrolase 43 family.</text>
</comment>
<dbReference type="PROSITE" id="PS51257">
    <property type="entry name" value="PROKAR_LIPOPROTEIN"/>
    <property type="match status" value="1"/>
</dbReference>
<dbReference type="CDD" id="cd18828">
    <property type="entry name" value="GH43_BT3675-like"/>
    <property type="match status" value="1"/>
</dbReference>
<keyword evidence="3" id="KW-0378">Hydrolase</keyword>
<dbReference type="Pfam" id="PF04616">
    <property type="entry name" value="Glyco_hydro_43"/>
    <property type="match status" value="2"/>
</dbReference>
<dbReference type="AlphaFoldDB" id="A0A2D0NE72"/>
<dbReference type="InterPro" id="IPR006710">
    <property type="entry name" value="Glyco_hydro_43"/>
</dbReference>
<feature type="active site" description="Proton acceptor" evidence="6">
    <location>
        <position position="417"/>
    </location>
</feature>
<dbReference type="Proteomes" id="UP000223913">
    <property type="component" value="Unassembled WGS sequence"/>
</dbReference>
<dbReference type="InterPro" id="IPR023296">
    <property type="entry name" value="Glyco_hydro_beta-prop_sf"/>
</dbReference>
<evidence type="ECO:0000256" key="5">
    <source>
        <dbReference type="ARBA" id="ARBA00023295"/>
    </source>
</evidence>
<dbReference type="PANTHER" id="PTHR43772:SF2">
    <property type="entry name" value="PUTATIVE (AFU_ORTHOLOGUE AFUA_2G04480)-RELATED"/>
    <property type="match status" value="1"/>
</dbReference>
<gene>
    <name evidence="8" type="ORF">CRP01_11035</name>
</gene>
<evidence type="ECO:0000313" key="9">
    <source>
        <dbReference type="Proteomes" id="UP000223913"/>
    </source>
</evidence>
<evidence type="ECO:0000256" key="4">
    <source>
        <dbReference type="ARBA" id="ARBA00023277"/>
    </source>
</evidence>
<evidence type="ECO:0000256" key="2">
    <source>
        <dbReference type="ARBA" id="ARBA00022651"/>
    </source>
</evidence>
<dbReference type="PANTHER" id="PTHR43772">
    <property type="entry name" value="ENDO-1,4-BETA-XYLANASE"/>
    <property type="match status" value="1"/>
</dbReference>
<keyword evidence="5" id="KW-0326">Glycosidase</keyword>
<feature type="active site" description="Proton donor" evidence="6">
    <location>
        <position position="586"/>
    </location>
</feature>
<dbReference type="GO" id="GO:0004553">
    <property type="term" value="F:hydrolase activity, hydrolyzing O-glycosyl compounds"/>
    <property type="evidence" value="ECO:0007669"/>
    <property type="project" value="InterPro"/>
</dbReference>
<evidence type="ECO:0000256" key="1">
    <source>
        <dbReference type="ARBA" id="ARBA00009865"/>
    </source>
</evidence>
<dbReference type="EMBL" id="PDUD01000017">
    <property type="protein sequence ID" value="PHN06814.1"/>
    <property type="molecule type" value="Genomic_DNA"/>
</dbReference>
<keyword evidence="4" id="KW-0119">Carbohydrate metabolism</keyword>
<dbReference type="InterPro" id="IPR052176">
    <property type="entry name" value="Glycosyl_Hydrlase_43_Enz"/>
</dbReference>
<comment type="caution">
    <text evidence="8">The sequence shown here is derived from an EMBL/GenBank/DDBJ whole genome shotgun (WGS) entry which is preliminary data.</text>
</comment>
<dbReference type="Gene3D" id="2.115.10.20">
    <property type="entry name" value="Glycosyl hydrolase domain, family 43"/>
    <property type="match status" value="2"/>
</dbReference>
<dbReference type="SUPFAM" id="SSF75005">
    <property type="entry name" value="Arabinanase/levansucrase/invertase"/>
    <property type="match status" value="2"/>
</dbReference>
<dbReference type="OrthoDB" id="9763933at2"/>
<name>A0A2D0NE72_FLAN2</name>
<reference evidence="8 9" key="1">
    <citation type="submission" date="2017-10" db="EMBL/GenBank/DDBJ databases">
        <title>The draft genome sequence of Lewinella nigricans NBRC 102662.</title>
        <authorList>
            <person name="Wang K."/>
        </authorList>
    </citation>
    <scope>NUCLEOTIDE SEQUENCE [LARGE SCALE GENOMIC DNA]</scope>
    <source>
        <strain evidence="8 9">NBRC 102662</strain>
    </source>
</reference>
<accession>A0A2D0NE72</accession>
<proteinExistence type="inferred from homology"/>
<evidence type="ECO:0000256" key="3">
    <source>
        <dbReference type="ARBA" id="ARBA00022801"/>
    </source>
</evidence>
<dbReference type="CDD" id="cd08983">
    <property type="entry name" value="GH43_Bt3655-like"/>
    <property type="match status" value="1"/>
</dbReference>
<keyword evidence="9" id="KW-1185">Reference proteome</keyword>
<keyword evidence="2" id="KW-0624">Polysaccharide degradation</keyword>
<evidence type="ECO:0000313" key="8">
    <source>
        <dbReference type="EMBL" id="PHN06814.1"/>
    </source>
</evidence>
<dbReference type="GO" id="GO:0045493">
    <property type="term" value="P:xylan catabolic process"/>
    <property type="evidence" value="ECO:0007669"/>
    <property type="project" value="UniProtKB-KW"/>
</dbReference>
<sequence length="710" mass="79929">MQISRTLRTMTLTGLAIFFLASCQPTEPDYSAYLFAYFTGNGPGEEQVHYAISKDGYHYQALNDNRPVIDSKTISESGGVRDPHILRGQDGQFYMVVTDLYVPEMGWQNTAMVLLKSSDLVNWTHTVIDIPATYPDNFGDVNRVWAPQTIYDPEAKKYMLYWSMRHNQDADIIYYAYANADFTGLESEPKQLLFKKGACIDGDIVLKDGKCYLFFKNEDEGAKGIMLAISDQINEGYEVQEGFVDQTDDAVEGSGTFKLIGTDQYILMYDLYTAGKYQFCVTDDLQNFQVIDEDISMDFHPRHGSVIPITRKEQERLLDKWGKLSMLVLGSENEQVRQNNIEIEEEQIVLPVAPGTDLSGFDPDFTVSEGVEVTPPGAQDFSGGPVSYTFTADGKTRTVAVSVAGRANPVLAGYYADPEIIYSEREKKYFLYPTSDGFNGWSGKYFEVFASDDLVNWSNEGKIIDLTKDVSWADRNAWAPCAIEKKVGDSYKYYYYFTAAQKIGVAVADNPIGPFKDSGQALINFKPDGVEGGQEIDPDVFHDPQSGKDYLYWGNGYMAVAELNEDMVSIKKETIRVLTPDRTYREGTEVFYRDGKYYFLWSEDDTRSPNYRVRYATADSPLGPLNIPENNLVIEKDPDQGIYGTGHNSVIHDQANDQWYIVYHRFNKPKGIDMGDAAGFNREVCIDKLTFDAAGAIQEVQPTLEGLLSE</sequence>
<protein>
    <submittedName>
        <fullName evidence="8">Beta-xylosidase</fullName>
    </submittedName>
</protein>